<proteinExistence type="predicted"/>
<accession>A0ABU8MY39</accession>
<evidence type="ECO:0000313" key="2">
    <source>
        <dbReference type="EMBL" id="MEJ2871507.1"/>
    </source>
</evidence>
<reference evidence="2 3" key="1">
    <citation type="submission" date="2024-03" db="EMBL/GenBank/DDBJ databases">
        <title>Actinomycetospora sp. OC33-EN08, a novel actinomycete isolated from wild orchid (Aerides multiflora).</title>
        <authorList>
            <person name="Suriyachadkun C."/>
        </authorList>
    </citation>
    <scope>NUCLEOTIDE SEQUENCE [LARGE SCALE GENOMIC DNA]</scope>
    <source>
        <strain evidence="2 3">OC33-EN08</strain>
    </source>
</reference>
<dbReference type="Gene3D" id="3.10.450.50">
    <property type="match status" value="1"/>
</dbReference>
<sequence length="127" mass="13864">MTVASETPVDVTARMLEAADTDIATFFSMFTEDCEFRLGNNEPVRGRQNIQEWVSGFLGGVAGLRHVILEMWSDGDVAAARADVTYSMQNGATFTLPVVTRTRVRHGQACEYLIFMDPGPVIAASTS</sequence>
<dbReference type="Pfam" id="PF12680">
    <property type="entry name" value="SnoaL_2"/>
    <property type="match status" value="1"/>
</dbReference>
<dbReference type="Proteomes" id="UP001385809">
    <property type="component" value="Unassembled WGS sequence"/>
</dbReference>
<comment type="caution">
    <text evidence="2">The sequence shown here is derived from an EMBL/GenBank/DDBJ whole genome shotgun (WGS) entry which is preliminary data.</text>
</comment>
<dbReference type="RefSeq" id="WP_337698074.1">
    <property type="nucleotide sequence ID" value="NZ_JBBEGN010000023.1"/>
</dbReference>
<dbReference type="InterPro" id="IPR032710">
    <property type="entry name" value="NTF2-like_dom_sf"/>
</dbReference>
<evidence type="ECO:0000259" key="1">
    <source>
        <dbReference type="Pfam" id="PF12680"/>
    </source>
</evidence>
<keyword evidence="3" id="KW-1185">Reference proteome</keyword>
<protein>
    <submittedName>
        <fullName evidence="2">Nuclear transport factor 2 family protein</fullName>
    </submittedName>
</protein>
<organism evidence="2 3">
    <name type="scientific">Actinomycetospora aurantiaca</name>
    <dbReference type="NCBI Taxonomy" id="3129233"/>
    <lineage>
        <taxon>Bacteria</taxon>
        <taxon>Bacillati</taxon>
        <taxon>Actinomycetota</taxon>
        <taxon>Actinomycetes</taxon>
        <taxon>Pseudonocardiales</taxon>
        <taxon>Pseudonocardiaceae</taxon>
        <taxon>Actinomycetospora</taxon>
    </lineage>
</organism>
<name>A0ABU8MY39_9PSEU</name>
<dbReference type="EMBL" id="JBBEGN010000023">
    <property type="protein sequence ID" value="MEJ2871507.1"/>
    <property type="molecule type" value="Genomic_DNA"/>
</dbReference>
<gene>
    <name evidence="2" type="ORF">WCD74_27355</name>
</gene>
<dbReference type="SUPFAM" id="SSF54427">
    <property type="entry name" value="NTF2-like"/>
    <property type="match status" value="1"/>
</dbReference>
<feature type="domain" description="SnoaL-like" evidence="1">
    <location>
        <begin position="20"/>
        <end position="111"/>
    </location>
</feature>
<dbReference type="InterPro" id="IPR037401">
    <property type="entry name" value="SnoaL-like"/>
</dbReference>
<evidence type="ECO:0000313" key="3">
    <source>
        <dbReference type="Proteomes" id="UP001385809"/>
    </source>
</evidence>